<accession>A0A7W7K1C3</accession>
<dbReference type="Proteomes" id="UP000575241">
    <property type="component" value="Unassembled WGS sequence"/>
</dbReference>
<dbReference type="AlphaFoldDB" id="A0A7W7K1C3"/>
<reference evidence="1 2" key="1">
    <citation type="submission" date="2020-08" db="EMBL/GenBank/DDBJ databases">
        <title>Functional genomics of gut bacteria from endangered species of beetles.</title>
        <authorList>
            <person name="Carlos-Shanley C."/>
        </authorList>
    </citation>
    <scope>NUCLEOTIDE SEQUENCE [LARGE SCALE GENOMIC DNA]</scope>
    <source>
        <strain evidence="1 2">S00224</strain>
    </source>
</reference>
<evidence type="ECO:0000313" key="2">
    <source>
        <dbReference type="Proteomes" id="UP000575241"/>
    </source>
</evidence>
<protein>
    <recommendedName>
        <fullName evidence="3">Mycothiol-dependent maleylpyruvate isomerase metal-binding domain-containing protein</fullName>
    </recommendedName>
</protein>
<keyword evidence="2" id="KW-1185">Reference proteome</keyword>
<dbReference type="RefSeq" id="WP_184166119.1">
    <property type="nucleotide sequence ID" value="NZ_JACHLN010000002.1"/>
</dbReference>
<organism evidence="1 2">
    <name type="scientific">Sphingomonas kyeonggiensis</name>
    <dbReference type="NCBI Taxonomy" id="1268553"/>
    <lineage>
        <taxon>Bacteria</taxon>
        <taxon>Pseudomonadati</taxon>
        <taxon>Pseudomonadota</taxon>
        <taxon>Alphaproteobacteria</taxon>
        <taxon>Sphingomonadales</taxon>
        <taxon>Sphingomonadaceae</taxon>
        <taxon>Sphingomonas</taxon>
    </lineage>
</organism>
<gene>
    <name evidence="1" type="ORF">HNP52_001956</name>
</gene>
<evidence type="ECO:0008006" key="3">
    <source>
        <dbReference type="Google" id="ProtNLM"/>
    </source>
</evidence>
<comment type="caution">
    <text evidence="1">The sequence shown here is derived from an EMBL/GenBank/DDBJ whole genome shotgun (WGS) entry which is preliminary data.</text>
</comment>
<dbReference type="Gene3D" id="1.20.120.520">
    <property type="entry name" value="nmb1532 protein domain like"/>
    <property type="match status" value="1"/>
</dbReference>
<sequence>MPVERVLRQHSHILANADALETMVSGPRPASVDGLGFRRWMFTRDLLMHFAKMEGQVYGPLMDGLGGEVAQAASQASAETAALVADFREHVTRWHGLPSEAQWETYARSIRWLMGRIRERIEREAADILPLMHQLPTNDEGACPGKPDHRYVADAWEIRELIFTGNNLVIENGAGRSKTDPA</sequence>
<evidence type="ECO:0000313" key="1">
    <source>
        <dbReference type="EMBL" id="MBB4838887.1"/>
    </source>
</evidence>
<proteinExistence type="predicted"/>
<name>A0A7W7K1C3_9SPHN</name>
<dbReference type="EMBL" id="JACHLN010000002">
    <property type="protein sequence ID" value="MBB4838887.1"/>
    <property type="molecule type" value="Genomic_DNA"/>
</dbReference>